<dbReference type="VEuPathDB" id="FungiDB:AMAG_09997"/>
<dbReference type="GO" id="GO:0030015">
    <property type="term" value="C:CCR4-NOT core complex"/>
    <property type="evidence" value="ECO:0007669"/>
    <property type="project" value="InterPro"/>
</dbReference>
<protein>
    <recommendedName>
        <fullName evidence="5">NOT2/NOT3/NOT5 C-terminal domain-containing protein</fullName>
    </recommendedName>
</protein>
<proteinExistence type="inferred from homology"/>
<dbReference type="EMBL" id="GG745345">
    <property type="protein sequence ID" value="KNE64640.1"/>
    <property type="molecule type" value="Genomic_DNA"/>
</dbReference>
<keyword evidence="3" id="KW-0804">Transcription</keyword>
<dbReference type="STRING" id="578462.A0A0L0SQL1"/>
<organism evidence="6 7">
    <name type="scientific">Allomyces macrogynus (strain ATCC 38327)</name>
    <name type="common">Allomyces javanicus var. macrogynus</name>
    <dbReference type="NCBI Taxonomy" id="578462"/>
    <lineage>
        <taxon>Eukaryota</taxon>
        <taxon>Fungi</taxon>
        <taxon>Fungi incertae sedis</taxon>
        <taxon>Blastocladiomycota</taxon>
        <taxon>Blastocladiomycetes</taxon>
        <taxon>Blastocladiales</taxon>
        <taxon>Blastocladiaceae</taxon>
        <taxon>Allomyces</taxon>
    </lineage>
</organism>
<feature type="compositionally biased region" description="Low complexity" evidence="4">
    <location>
        <begin position="146"/>
        <end position="166"/>
    </location>
</feature>
<name>A0A0L0SQL1_ALLM3</name>
<dbReference type="eggNOG" id="KOG2151">
    <property type="taxonomic scope" value="Eukaryota"/>
</dbReference>
<dbReference type="GO" id="GO:0006355">
    <property type="term" value="P:regulation of DNA-templated transcription"/>
    <property type="evidence" value="ECO:0007669"/>
    <property type="project" value="InterPro"/>
</dbReference>
<dbReference type="PANTHER" id="PTHR23326">
    <property type="entry name" value="CCR4 NOT-RELATED"/>
    <property type="match status" value="1"/>
</dbReference>
<accession>A0A0L0SQL1</accession>
<feature type="domain" description="NOT2/NOT3/NOT5 C-terminal" evidence="5">
    <location>
        <begin position="241"/>
        <end position="373"/>
    </location>
</feature>
<evidence type="ECO:0000256" key="2">
    <source>
        <dbReference type="ARBA" id="ARBA00023015"/>
    </source>
</evidence>
<feature type="region of interest" description="Disordered" evidence="4">
    <location>
        <begin position="12"/>
        <end position="31"/>
    </location>
</feature>
<keyword evidence="2" id="KW-0805">Transcription regulation</keyword>
<reference evidence="6 7" key="1">
    <citation type="submission" date="2009-11" db="EMBL/GenBank/DDBJ databases">
        <title>Annotation of Allomyces macrogynus ATCC 38327.</title>
        <authorList>
            <consortium name="The Broad Institute Genome Sequencing Platform"/>
            <person name="Russ C."/>
            <person name="Cuomo C."/>
            <person name="Burger G."/>
            <person name="Gray M.W."/>
            <person name="Holland P.W.H."/>
            <person name="King N."/>
            <person name="Lang F.B.F."/>
            <person name="Roger A.J."/>
            <person name="Ruiz-Trillo I."/>
            <person name="Young S.K."/>
            <person name="Zeng Q."/>
            <person name="Gargeya S."/>
            <person name="Fitzgerald M."/>
            <person name="Haas B."/>
            <person name="Abouelleil A."/>
            <person name="Alvarado L."/>
            <person name="Arachchi H.M."/>
            <person name="Berlin A."/>
            <person name="Chapman S.B."/>
            <person name="Gearin G."/>
            <person name="Goldberg J."/>
            <person name="Griggs A."/>
            <person name="Gujja S."/>
            <person name="Hansen M."/>
            <person name="Heiman D."/>
            <person name="Howarth C."/>
            <person name="Larimer J."/>
            <person name="Lui A."/>
            <person name="MacDonald P.J.P."/>
            <person name="McCowen C."/>
            <person name="Montmayeur A."/>
            <person name="Murphy C."/>
            <person name="Neiman D."/>
            <person name="Pearson M."/>
            <person name="Priest M."/>
            <person name="Roberts A."/>
            <person name="Saif S."/>
            <person name="Shea T."/>
            <person name="Sisk P."/>
            <person name="Stolte C."/>
            <person name="Sykes S."/>
            <person name="Wortman J."/>
            <person name="Nusbaum C."/>
            <person name="Birren B."/>
        </authorList>
    </citation>
    <scope>NUCLEOTIDE SEQUENCE [LARGE SCALE GENOMIC DNA]</scope>
    <source>
        <strain evidence="6 7">ATCC 38327</strain>
    </source>
</reference>
<evidence type="ECO:0000313" key="6">
    <source>
        <dbReference type="EMBL" id="KNE64640.1"/>
    </source>
</evidence>
<evidence type="ECO:0000256" key="1">
    <source>
        <dbReference type="ARBA" id="ARBA00007682"/>
    </source>
</evidence>
<keyword evidence="7" id="KW-1185">Reference proteome</keyword>
<reference evidence="7" key="2">
    <citation type="submission" date="2009-11" db="EMBL/GenBank/DDBJ databases">
        <title>The Genome Sequence of Allomyces macrogynus strain ATCC 38327.</title>
        <authorList>
            <consortium name="The Broad Institute Genome Sequencing Platform"/>
            <person name="Russ C."/>
            <person name="Cuomo C."/>
            <person name="Shea T."/>
            <person name="Young S.K."/>
            <person name="Zeng Q."/>
            <person name="Koehrsen M."/>
            <person name="Haas B."/>
            <person name="Borodovsky M."/>
            <person name="Guigo R."/>
            <person name="Alvarado L."/>
            <person name="Berlin A."/>
            <person name="Borenstein D."/>
            <person name="Chen Z."/>
            <person name="Engels R."/>
            <person name="Freedman E."/>
            <person name="Gellesch M."/>
            <person name="Goldberg J."/>
            <person name="Griggs A."/>
            <person name="Gujja S."/>
            <person name="Heiman D."/>
            <person name="Hepburn T."/>
            <person name="Howarth C."/>
            <person name="Jen D."/>
            <person name="Larson L."/>
            <person name="Lewis B."/>
            <person name="Mehta T."/>
            <person name="Park D."/>
            <person name="Pearson M."/>
            <person name="Roberts A."/>
            <person name="Saif S."/>
            <person name="Shenoy N."/>
            <person name="Sisk P."/>
            <person name="Stolte C."/>
            <person name="Sykes S."/>
            <person name="Walk T."/>
            <person name="White J."/>
            <person name="Yandava C."/>
            <person name="Burger G."/>
            <person name="Gray M.W."/>
            <person name="Holland P.W.H."/>
            <person name="King N."/>
            <person name="Lang F.B.F."/>
            <person name="Roger A.J."/>
            <person name="Ruiz-Trillo I."/>
            <person name="Lander E."/>
            <person name="Nusbaum C."/>
        </authorList>
    </citation>
    <scope>NUCLEOTIDE SEQUENCE [LARGE SCALE GENOMIC DNA]</scope>
    <source>
        <strain evidence="7">ATCC 38327</strain>
    </source>
</reference>
<dbReference type="AlphaFoldDB" id="A0A0L0SQL1"/>
<dbReference type="GO" id="GO:0000289">
    <property type="term" value="P:nuclear-transcribed mRNA poly(A) tail shortening"/>
    <property type="evidence" value="ECO:0007669"/>
    <property type="project" value="UniProtKB-ARBA"/>
</dbReference>
<dbReference type="Gene3D" id="2.30.30.1020">
    <property type="entry name" value="CCR4-NOT complex subunit 2/3/5, C-terminal domain"/>
    <property type="match status" value="1"/>
</dbReference>
<feature type="compositionally biased region" description="Pro residues" evidence="4">
    <location>
        <begin position="15"/>
        <end position="31"/>
    </location>
</feature>
<evidence type="ECO:0000256" key="4">
    <source>
        <dbReference type="SAM" id="MobiDB-lite"/>
    </source>
</evidence>
<evidence type="ECO:0000259" key="5">
    <source>
        <dbReference type="Pfam" id="PF04153"/>
    </source>
</evidence>
<dbReference type="InterPro" id="IPR040168">
    <property type="entry name" value="Not2/3/5"/>
</dbReference>
<comment type="similarity">
    <text evidence="1">Belongs to the CNOT2/3/5 family.</text>
</comment>
<dbReference type="Proteomes" id="UP000054350">
    <property type="component" value="Unassembled WGS sequence"/>
</dbReference>
<dbReference type="OrthoDB" id="25391at2759"/>
<sequence length="553" mass="55986">MAAALAAAAAAARGMPPPPPPPGGLGFPPPTSDDYAALAAAAAAANAGMPGGWAAAAHHHPQFAAAVAAAAAAHGNLMNVRGGLPLLPQGQHVDKLFAGGAKPLGPGGLPPALGGVMGVPGAGMVPPMVGLQNRTSSVPPPPPIGPGSASTAPGAPGPASDGTVAAPAAAAAGTPALPSTDKYGLLGLLGIIRLTDPDTNALALGTDLTTLGLNLNSPELLYPMFASPFSETLHPLGAALQGPVEPEFHLPSCYLLPFGDASSNTNDLPGGLSVQDLAAKVVHFSDETLFYIFYAMPRDQVQDLAAAELYARHWRYHKDLQLWLTKDTSADAMAVAAATGVKTATYERGLFIFFDVTTFEKRSKEFTLYYDALEERPPGGAVAAAAAMAAAKPAQASAAALGLPGLAANAAALHMLAFNAPANPPPAVPTPASAVPHPGVPAPGIPPALLYQQAQAQVQQQQPPMGAPQPAALAHLATLRAAASQTPLGLQQQLQGPQQHLGGYYGAQQQQQPQQPFSFPLADAATAGRPDQQMLLARLQQQAAAAAAAQQMR</sequence>
<evidence type="ECO:0000313" key="7">
    <source>
        <dbReference type="Proteomes" id="UP000054350"/>
    </source>
</evidence>
<dbReference type="Pfam" id="PF04153">
    <property type="entry name" value="NOT2_3_5_C"/>
    <property type="match status" value="1"/>
</dbReference>
<gene>
    <name evidence="6" type="ORF">AMAG_09997</name>
</gene>
<dbReference type="InterPro" id="IPR007282">
    <property type="entry name" value="NOT2/3/5_C"/>
</dbReference>
<dbReference type="InterPro" id="IPR038635">
    <property type="entry name" value="CCR4-NOT_su2/3/5_C_sf"/>
</dbReference>
<feature type="region of interest" description="Disordered" evidence="4">
    <location>
        <begin position="133"/>
        <end position="166"/>
    </location>
</feature>
<evidence type="ECO:0000256" key="3">
    <source>
        <dbReference type="ARBA" id="ARBA00023163"/>
    </source>
</evidence>